<dbReference type="SMART" id="SM00429">
    <property type="entry name" value="IPT"/>
    <property type="match status" value="3"/>
</dbReference>
<accession>A0A1E7N9U0</accession>
<dbReference type="InterPro" id="IPR002909">
    <property type="entry name" value="IPT_dom"/>
</dbReference>
<evidence type="ECO:0000313" key="2">
    <source>
        <dbReference type="EMBL" id="OEV37460.1"/>
    </source>
</evidence>
<name>A0A1E7N9U0_KITAU</name>
<dbReference type="PANTHER" id="PTHR22625">
    <property type="entry name" value="PLEXIN"/>
    <property type="match status" value="1"/>
</dbReference>
<dbReference type="GO" id="GO:0005975">
    <property type="term" value="P:carbohydrate metabolic process"/>
    <property type="evidence" value="ECO:0007669"/>
    <property type="project" value="UniProtKB-ARBA"/>
</dbReference>
<gene>
    <name evidence="2" type="ORF">HS99_0006175</name>
</gene>
<dbReference type="AlphaFoldDB" id="A0A1E7N9U0"/>
<dbReference type="InterPro" id="IPR014756">
    <property type="entry name" value="Ig_E-set"/>
</dbReference>
<dbReference type="InterPro" id="IPR013783">
    <property type="entry name" value="Ig-like_fold"/>
</dbReference>
<dbReference type="Pfam" id="PF01833">
    <property type="entry name" value="TIG"/>
    <property type="match status" value="3"/>
</dbReference>
<feature type="domain" description="IPT/TIG" evidence="1">
    <location>
        <begin position="77"/>
        <end position="157"/>
    </location>
</feature>
<proteinExistence type="predicted"/>
<dbReference type="GO" id="GO:0017154">
    <property type="term" value="F:semaphorin receptor activity"/>
    <property type="evidence" value="ECO:0007669"/>
    <property type="project" value="InterPro"/>
</dbReference>
<organism evidence="2 3">
    <name type="scientific">Kitasatospora aureofaciens</name>
    <name type="common">Streptomyces aureofaciens</name>
    <dbReference type="NCBI Taxonomy" id="1894"/>
    <lineage>
        <taxon>Bacteria</taxon>
        <taxon>Bacillati</taxon>
        <taxon>Actinomycetota</taxon>
        <taxon>Actinomycetes</taxon>
        <taxon>Kitasatosporales</taxon>
        <taxon>Streptomycetaceae</taxon>
        <taxon>Kitasatospora</taxon>
    </lineage>
</organism>
<evidence type="ECO:0000313" key="3">
    <source>
        <dbReference type="Proteomes" id="UP000037395"/>
    </source>
</evidence>
<comment type="caution">
    <text evidence="2">The sequence shown here is derived from an EMBL/GenBank/DDBJ whole genome shotgun (WGS) entry which is preliminary data.</text>
</comment>
<dbReference type="CDD" id="cd00102">
    <property type="entry name" value="IPT"/>
    <property type="match status" value="1"/>
</dbReference>
<sequence length="240" mass="23600">MFPDQGPTGGGTPVTIIGTHLTGTTAVHFGNRLATHVVVVDDNEITCVTPAGQGVVNVTVTTPGGTSFPVPFYYIPPPRITALHPSAGPVAGGTTVTIEGRNLQTVTTVTFGTATLVPTVLSDSQITVTTTPAAPGTVPVVVTTVGGVADDATYTYLAPPSATAISPVTGPAAGGTTVTLTGTGLATATNVAFGTTSAAFVVVSDTLINATAPAHTAGAVEVTVATPGGSATAPEPYIYT</sequence>
<dbReference type="SUPFAM" id="SSF81296">
    <property type="entry name" value="E set domains"/>
    <property type="match status" value="3"/>
</dbReference>
<dbReference type="CDD" id="cd00603">
    <property type="entry name" value="IPT_PCSR"/>
    <property type="match status" value="1"/>
</dbReference>
<feature type="domain" description="IPT/TIG" evidence="1">
    <location>
        <begin position="159"/>
        <end position="240"/>
    </location>
</feature>
<dbReference type="Gene3D" id="2.60.40.10">
    <property type="entry name" value="Immunoglobulins"/>
    <property type="match status" value="3"/>
</dbReference>
<feature type="domain" description="IPT/TIG" evidence="1">
    <location>
        <begin position="1"/>
        <end position="75"/>
    </location>
</feature>
<dbReference type="PANTHER" id="PTHR22625:SF70">
    <property type="entry name" value="PLEXIN A, ISOFORM A"/>
    <property type="match status" value="1"/>
</dbReference>
<protein>
    <recommendedName>
        <fullName evidence="1">IPT/TIG domain-containing protein</fullName>
    </recommendedName>
</protein>
<reference evidence="2" key="1">
    <citation type="submission" date="2016-08" db="EMBL/GenBank/DDBJ databases">
        <title>Sequencing, Assembly and Comparative Genomics of S. aureofaciens ATCC 10762.</title>
        <authorList>
            <person name="Gradnigo J.S."/>
            <person name="Johnson N."/>
            <person name="Somerville G.A."/>
        </authorList>
    </citation>
    <scope>NUCLEOTIDE SEQUENCE [LARGE SCALE GENOMIC DNA]</scope>
    <source>
        <strain evidence="2">ATCC 10762</strain>
    </source>
</reference>
<evidence type="ECO:0000259" key="1">
    <source>
        <dbReference type="SMART" id="SM00429"/>
    </source>
</evidence>
<dbReference type="EMBL" id="JPRF03000021">
    <property type="protein sequence ID" value="OEV37460.1"/>
    <property type="molecule type" value="Genomic_DNA"/>
</dbReference>
<keyword evidence="3" id="KW-1185">Reference proteome</keyword>
<dbReference type="InterPro" id="IPR031148">
    <property type="entry name" value="Plexin"/>
</dbReference>
<dbReference type="Proteomes" id="UP000037395">
    <property type="component" value="Unassembled WGS sequence"/>
</dbReference>